<dbReference type="InterPro" id="IPR015424">
    <property type="entry name" value="PyrdxlP-dep_Trfase"/>
</dbReference>
<evidence type="ECO:0000256" key="3">
    <source>
        <dbReference type="ARBA" id="ARBA00022679"/>
    </source>
</evidence>
<dbReference type="RefSeq" id="WP_121216943.1">
    <property type="nucleotide sequence ID" value="NZ_JBIUBA010000032.1"/>
</dbReference>
<sequence length="460" mass="49466">MTISSALPTQSASATELAGLDRRFLVHPHQRMDRNDRVVIVRGEGATVWDAAGNELVDATGGGNWLSQVGHGRRELAEAAAEQISTLEYYTGFFDYSNDKAIELAYRLNQLSPEGIDRVFLTSGGSDSVESAIKSARLYHNRRGEPNRTWILARHFGYHGASYGSGTATGFEMMQTYVGPNLPNVEKLSPVWPYHHEMYGGGDVTDALIAELEGAIERIGAGNIAAMIGEPVMAGGGVHEPPADYWPRVREVLSRNGILLIADEVVTGFGRTGSWFDSATRGMKPDMITIAKGLTSGYIPMGGLLMSDAIAEVVTSNEGFFHGYTYAGHPVAAAVALANLDIIEKEGLIGRSLTVGDWFKSSLAPARDLPQVGDVRVIGATVGIELVVSKQTKEPMMIPIVAEGVADAVRREHNVIVRPYGNVIVMSPPLVIGEDQVRRTAEATIEVLSRLGADGQVAPR</sequence>
<dbReference type="Gene3D" id="3.90.1150.10">
    <property type="entry name" value="Aspartate Aminotransferase, domain 1"/>
    <property type="match status" value="1"/>
</dbReference>
<keyword evidence="3 6" id="KW-0808">Transferase</keyword>
<dbReference type="AlphaFoldDB" id="A0A495X649"/>
<dbReference type="EMBL" id="RBXR01000001">
    <property type="protein sequence ID" value="RKT66978.1"/>
    <property type="molecule type" value="Genomic_DNA"/>
</dbReference>
<dbReference type="Pfam" id="PF00202">
    <property type="entry name" value="Aminotran_3"/>
    <property type="match status" value="1"/>
</dbReference>
<dbReference type="GO" id="GO:0030170">
    <property type="term" value="F:pyridoxal phosphate binding"/>
    <property type="evidence" value="ECO:0007669"/>
    <property type="project" value="InterPro"/>
</dbReference>
<keyword evidence="7" id="KW-1185">Reference proteome</keyword>
<dbReference type="InterPro" id="IPR015421">
    <property type="entry name" value="PyrdxlP-dep_Trfase_major"/>
</dbReference>
<dbReference type="Gene3D" id="3.40.640.10">
    <property type="entry name" value="Type I PLP-dependent aspartate aminotransferase-like (Major domain)"/>
    <property type="match status" value="1"/>
</dbReference>
<dbReference type="SUPFAM" id="SSF53383">
    <property type="entry name" value="PLP-dependent transferases"/>
    <property type="match status" value="1"/>
</dbReference>
<organism evidence="6 7">
    <name type="scientific">Saccharothrix variisporea</name>
    <dbReference type="NCBI Taxonomy" id="543527"/>
    <lineage>
        <taxon>Bacteria</taxon>
        <taxon>Bacillati</taxon>
        <taxon>Actinomycetota</taxon>
        <taxon>Actinomycetes</taxon>
        <taxon>Pseudonocardiales</taxon>
        <taxon>Pseudonocardiaceae</taxon>
        <taxon>Saccharothrix</taxon>
    </lineage>
</organism>
<evidence type="ECO:0000256" key="2">
    <source>
        <dbReference type="ARBA" id="ARBA00022576"/>
    </source>
</evidence>
<dbReference type="InterPro" id="IPR015422">
    <property type="entry name" value="PyrdxlP-dep_Trfase_small"/>
</dbReference>
<evidence type="ECO:0000256" key="1">
    <source>
        <dbReference type="ARBA" id="ARBA00008954"/>
    </source>
</evidence>
<dbReference type="GO" id="GO:0008483">
    <property type="term" value="F:transaminase activity"/>
    <property type="evidence" value="ECO:0007669"/>
    <property type="project" value="UniProtKB-KW"/>
</dbReference>
<dbReference type="Proteomes" id="UP000272729">
    <property type="component" value="Unassembled WGS sequence"/>
</dbReference>
<keyword evidence="4 5" id="KW-0663">Pyridoxal phosphate</keyword>
<evidence type="ECO:0000256" key="5">
    <source>
        <dbReference type="RuleBase" id="RU003560"/>
    </source>
</evidence>
<dbReference type="InterPro" id="IPR049704">
    <property type="entry name" value="Aminotrans_3_PPA_site"/>
</dbReference>
<dbReference type="PANTHER" id="PTHR43094:SF1">
    <property type="entry name" value="AMINOTRANSFERASE CLASS-III"/>
    <property type="match status" value="1"/>
</dbReference>
<dbReference type="PROSITE" id="PS00600">
    <property type="entry name" value="AA_TRANSFER_CLASS_3"/>
    <property type="match status" value="1"/>
</dbReference>
<accession>A0A495X649</accession>
<protein>
    <submittedName>
        <fullName evidence="6">Putrescine aminotransferase</fullName>
    </submittedName>
</protein>
<comment type="similarity">
    <text evidence="1 5">Belongs to the class-III pyridoxal-phosphate-dependent aminotransferase family.</text>
</comment>
<reference evidence="6 7" key="1">
    <citation type="submission" date="2018-10" db="EMBL/GenBank/DDBJ databases">
        <title>Sequencing the genomes of 1000 actinobacteria strains.</title>
        <authorList>
            <person name="Klenk H.-P."/>
        </authorList>
    </citation>
    <scope>NUCLEOTIDE SEQUENCE [LARGE SCALE GENOMIC DNA]</scope>
    <source>
        <strain evidence="6 7">DSM 43911</strain>
    </source>
</reference>
<dbReference type="InterPro" id="IPR005814">
    <property type="entry name" value="Aminotrans_3"/>
</dbReference>
<evidence type="ECO:0000313" key="7">
    <source>
        <dbReference type="Proteomes" id="UP000272729"/>
    </source>
</evidence>
<gene>
    <name evidence="6" type="ORF">DFJ66_0144</name>
</gene>
<dbReference type="FunFam" id="3.40.640.10:FF:000014">
    <property type="entry name" value="Adenosylmethionine-8-amino-7-oxononanoate aminotransferase, probable"/>
    <property type="match status" value="1"/>
</dbReference>
<name>A0A495X649_9PSEU</name>
<proteinExistence type="inferred from homology"/>
<dbReference type="CDD" id="cd00610">
    <property type="entry name" value="OAT_like"/>
    <property type="match status" value="1"/>
</dbReference>
<evidence type="ECO:0000313" key="6">
    <source>
        <dbReference type="EMBL" id="RKT66978.1"/>
    </source>
</evidence>
<dbReference type="PANTHER" id="PTHR43094">
    <property type="entry name" value="AMINOTRANSFERASE"/>
    <property type="match status" value="1"/>
</dbReference>
<comment type="caution">
    <text evidence="6">The sequence shown here is derived from an EMBL/GenBank/DDBJ whole genome shotgun (WGS) entry which is preliminary data.</text>
</comment>
<keyword evidence="2 6" id="KW-0032">Aminotransferase</keyword>
<evidence type="ECO:0000256" key="4">
    <source>
        <dbReference type="ARBA" id="ARBA00022898"/>
    </source>
</evidence>
<dbReference type="OrthoDB" id="9801834at2"/>